<comment type="caution">
    <text evidence="1">The sequence shown here is derived from an EMBL/GenBank/DDBJ whole genome shotgun (WGS) entry which is preliminary data.</text>
</comment>
<name>A0A699X9R7_TANCI</name>
<proteinExistence type="predicted"/>
<sequence>CQTRFAEEKLDVCRQITAQQPETNVFEQPLASVLDAAFLASGGDAVVVSDDTTLLQMVLPGGGRVLSAEAFLRAQYPQQYLLQLLPELL</sequence>
<dbReference type="AlphaFoldDB" id="A0A699X9R7"/>
<feature type="non-terminal residue" evidence="1">
    <location>
        <position position="1"/>
    </location>
</feature>
<evidence type="ECO:0000313" key="1">
    <source>
        <dbReference type="EMBL" id="GFD56605.1"/>
    </source>
</evidence>
<dbReference type="EMBL" id="BKCJ011831417">
    <property type="protein sequence ID" value="GFD56605.1"/>
    <property type="molecule type" value="Genomic_DNA"/>
</dbReference>
<organism evidence="1">
    <name type="scientific">Tanacetum cinerariifolium</name>
    <name type="common">Dalmatian daisy</name>
    <name type="synonym">Chrysanthemum cinerariifolium</name>
    <dbReference type="NCBI Taxonomy" id="118510"/>
    <lineage>
        <taxon>Eukaryota</taxon>
        <taxon>Viridiplantae</taxon>
        <taxon>Streptophyta</taxon>
        <taxon>Embryophyta</taxon>
        <taxon>Tracheophyta</taxon>
        <taxon>Spermatophyta</taxon>
        <taxon>Magnoliopsida</taxon>
        <taxon>eudicotyledons</taxon>
        <taxon>Gunneridae</taxon>
        <taxon>Pentapetalae</taxon>
        <taxon>asterids</taxon>
        <taxon>campanulids</taxon>
        <taxon>Asterales</taxon>
        <taxon>Asteraceae</taxon>
        <taxon>Asteroideae</taxon>
        <taxon>Anthemideae</taxon>
        <taxon>Anthemidinae</taxon>
        <taxon>Tanacetum</taxon>
    </lineage>
</organism>
<gene>
    <name evidence="1" type="ORF">Tci_928574</name>
</gene>
<feature type="non-terminal residue" evidence="1">
    <location>
        <position position="89"/>
    </location>
</feature>
<reference evidence="1" key="1">
    <citation type="journal article" date="2019" name="Sci. Rep.">
        <title>Draft genome of Tanacetum cinerariifolium, the natural source of mosquito coil.</title>
        <authorList>
            <person name="Yamashiro T."/>
            <person name="Shiraishi A."/>
            <person name="Satake H."/>
            <person name="Nakayama K."/>
        </authorList>
    </citation>
    <scope>NUCLEOTIDE SEQUENCE</scope>
</reference>
<protein>
    <submittedName>
        <fullName evidence="1">Uncharacterized protein</fullName>
    </submittedName>
</protein>
<accession>A0A699X9R7</accession>